<dbReference type="EMBL" id="CAXLJM020000076">
    <property type="protein sequence ID" value="CAL8129330.1"/>
    <property type="molecule type" value="Genomic_DNA"/>
</dbReference>
<reference evidence="2 3" key="1">
    <citation type="submission" date="2024-08" db="EMBL/GenBank/DDBJ databases">
        <authorList>
            <person name="Cucini C."/>
            <person name="Frati F."/>
        </authorList>
    </citation>
    <scope>NUCLEOTIDE SEQUENCE [LARGE SCALE GENOMIC DNA]</scope>
</reference>
<feature type="transmembrane region" description="Helical" evidence="1">
    <location>
        <begin position="331"/>
        <end position="350"/>
    </location>
</feature>
<protein>
    <submittedName>
        <fullName evidence="2">Uncharacterized protein</fullName>
    </submittedName>
</protein>
<keyword evidence="1" id="KW-0472">Membrane</keyword>
<proteinExistence type="predicted"/>
<feature type="transmembrane region" description="Helical" evidence="1">
    <location>
        <begin position="626"/>
        <end position="646"/>
    </location>
</feature>
<name>A0ABP1RJZ1_9HEXA</name>
<evidence type="ECO:0000256" key="1">
    <source>
        <dbReference type="SAM" id="Phobius"/>
    </source>
</evidence>
<gene>
    <name evidence="2" type="ORF">ODALV1_LOCUS23086</name>
</gene>
<keyword evidence="1" id="KW-1133">Transmembrane helix</keyword>
<dbReference type="Proteomes" id="UP001642540">
    <property type="component" value="Unassembled WGS sequence"/>
</dbReference>
<organism evidence="2 3">
    <name type="scientific">Orchesella dallaii</name>
    <dbReference type="NCBI Taxonomy" id="48710"/>
    <lineage>
        <taxon>Eukaryota</taxon>
        <taxon>Metazoa</taxon>
        <taxon>Ecdysozoa</taxon>
        <taxon>Arthropoda</taxon>
        <taxon>Hexapoda</taxon>
        <taxon>Collembola</taxon>
        <taxon>Entomobryomorpha</taxon>
        <taxon>Entomobryoidea</taxon>
        <taxon>Orchesellidae</taxon>
        <taxon>Orchesellinae</taxon>
        <taxon>Orchesella</taxon>
    </lineage>
</organism>
<evidence type="ECO:0000313" key="2">
    <source>
        <dbReference type="EMBL" id="CAL8129330.1"/>
    </source>
</evidence>
<evidence type="ECO:0000313" key="3">
    <source>
        <dbReference type="Proteomes" id="UP001642540"/>
    </source>
</evidence>
<feature type="transmembrane region" description="Helical" evidence="1">
    <location>
        <begin position="380"/>
        <end position="401"/>
    </location>
</feature>
<sequence>MESPTDIIETSFPQLSWLSGFENCSNYVVFNDNVNILPQNSIQLVTLSLLPVVLFLRTLGNCSKIKFSLRSTCTTISFIDGFHLGNKIDEPFFINAQLSNNFMNMGGTKHILFLVIPHVNSPGFTPYPGFLLYLSSSNYYDIPFRVHYEFSHAPISKFNFAVLVRKIPEVIFICRFCKIFDPYGKSYPFVDHPVKCNWLQGCRKEMHEMYMNVTGDGKNIYYFCDEIMDTELNLTLDFKRIQTFLKKNPTTIQLVMMTMIKYIPGIRGSYNDSLYYSSPWIRSDLTVETAVSLTDLECIPMGRIYYDFLTCHGKNSVLDFYAYIKVFDWRIWALLLICMGLTLFGALRISDSWLETANRMLGLLVNTASLDHSGFRNNKIRLLLTIWLLTAFVFSNFYNSANTATFLVPRKINRIQSILETEDFSIFAFVKNSITKNQYYENLTILAWDTEFGEDVYEWIRSRYPRHANIFYGDFLNKNLTQANNVFNSQMMQKLLNIYYRIRPIFSTQSTDTRVNLSQVVDLIENCYKTIFVSTYSNINKIGSQIRYSQASVSIYKGKNEFIPRHFVVAYDKQAGSYLKRQLSFFMSSGQNIFWQKRFERISTNFEPNVLDKDEQGKPLSLKSNFVSIVYILFGGEALAIGFLMFEVLHGLMKPSASFCLTKKK</sequence>
<keyword evidence="1" id="KW-0812">Transmembrane</keyword>
<comment type="caution">
    <text evidence="2">The sequence shown here is derived from an EMBL/GenBank/DDBJ whole genome shotgun (WGS) entry which is preliminary data.</text>
</comment>
<accession>A0ABP1RJZ1</accession>
<keyword evidence="3" id="KW-1185">Reference proteome</keyword>